<evidence type="ECO:0000313" key="1">
    <source>
        <dbReference type="EMBL" id="CEA16532.1"/>
    </source>
</evidence>
<gene>
    <name evidence="1" type="ORF">ING2E5B_1788</name>
</gene>
<proteinExistence type="predicted"/>
<dbReference type="Proteomes" id="UP000032417">
    <property type="component" value="Chromosome 1"/>
</dbReference>
<protein>
    <submittedName>
        <fullName evidence="1">Uncharacterized protein</fullName>
    </submittedName>
</protein>
<accession>A0A098C3Q0</accession>
<keyword evidence="2" id="KW-1185">Reference proteome</keyword>
<sequence length="147" mass="17073">MSEISKQITHFLSAAPRYKFVVAPNERMLKDFSAFDLGYNLSLVLKENEKFKNEELTFIVHEELTKLLNDNITTHPELGDYICLSNIGILFEKELKINILQTFQRLSKNTLLILLWDGEVKGNTLFFLSENSKNKIDLREINHIILS</sequence>
<dbReference type="STRING" id="1562970.ING2E5B_1788"/>
<reference evidence="1 2" key="1">
    <citation type="submission" date="2014-08" db="EMBL/GenBank/DDBJ databases">
        <authorList>
            <person name="Wibberg D."/>
        </authorList>
    </citation>
    <scope>NUCLEOTIDE SEQUENCE [LARGE SCALE GENOMIC DNA]</scope>
    <source>
        <strain evidence="2">ING2-E5B</strain>
    </source>
</reference>
<dbReference type="HOGENOM" id="CLU_1794627_0_0_10"/>
<dbReference type="KEGG" id="pbt:ING2E5B_1788"/>
<organism evidence="1 2">
    <name type="scientific">Fermentimonas caenicola</name>
    <dbReference type="NCBI Taxonomy" id="1562970"/>
    <lineage>
        <taxon>Bacteria</taxon>
        <taxon>Pseudomonadati</taxon>
        <taxon>Bacteroidota</taxon>
        <taxon>Bacteroidia</taxon>
        <taxon>Bacteroidales</taxon>
        <taxon>Dysgonomonadaceae</taxon>
        <taxon>Fermentimonas</taxon>
    </lineage>
</organism>
<dbReference type="AlphaFoldDB" id="A0A098C3Q0"/>
<evidence type="ECO:0000313" key="2">
    <source>
        <dbReference type="Proteomes" id="UP000032417"/>
    </source>
</evidence>
<dbReference type="EMBL" id="LN515532">
    <property type="protein sequence ID" value="CEA16532.1"/>
    <property type="molecule type" value="Genomic_DNA"/>
</dbReference>
<dbReference type="OrthoDB" id="1494949at2"/>
<name>A0A098C3Q0_9BACT</name>